<organism evidence="2 3">
    <name type="scientific">Neodiprion lecontei</name>
    <name type="common">Redheaded pine sawfly</name>
    <dbReference type="NCBI Taxonomy" id="441921"/>
    <lineage>
        <taxon>Eukaryota</taxon>
        <taxon>Metazoa</taxon>
        <taxon>Ecdysozoa</taxon>
        <taxon>Arthropoda</taxon>
        <taxon>Hexapoda</taxon>
        <taxon>Insecta</taxon>
        <taxon>Pterygota</taxon>
        <taxon>Neoptera</taxon>
        <taxon>Endopterygota</taxon>
        <taxon>Hymenoptera</taxon>
        <taxon>Tenthredinoidea</taxon>
        <taxon>Diprionidae</taxon>
        <taxon>Diprioninae</taxon>
        <taxon>Neodiprion</taxon>
    </lineage>
</organism>
<feature type="transmembrane region" description="Helical" evidence="1">
    <location>
        <begin position="421"/>
        <end position="442"/>
    </location>
</feature>
<keyword evidence="2" id="KW-1185">Reference proteome</keyword>
<reference evidence="3 4" key="1">
    <citation type="submission" date="2025-05" db="UniProtKB">
        <authorList>
            <consortium name="RefSeq"/>
        </authorList>
    </citation>
    <scope>IDENTIFICATION</scope>
    <source>
        <tissue evidence="3 4">Thorax and Abdomen</tissue>
    </source>
</reference>
<keyword evidence="1" id="KW-1133">Transmembrane helix</keyword>
<proteinExistence type="predicted"/>
<evidence type="ECO:0000256" key="1">
    <source>
        <dbReference type="SAM" id="Phobius"/>
    </source>
</evidence>
<dbReference type="RefSeq" id="XP_046589357.1">
    <property type="nucleotide sequence ID" value="XM_046733401.1"/>
</dbReference>
<dbReference type="Proteomes" id="UP000829291">
    <property type="component" value="Chromosome 3"/>
</dbReference>
<name>A0ABM3FMV9_NEOLC</name>
<evidence type="ECO:0000313" key="4">
    <source>
        <dbReference type="RefSeq" id="XP_046589357.1"/>
    </source>
</evidence>
<gene>
    <name evidence="3 4" type="primary">LOC107218980</name>
</gene>
<protein>
    <submittedName>
        <fullName evidence="3 4">Uncharacterized protein LOC107218980 isoform X1</fullName>
    </submittedName>
</protein>
<keyword evidence="1" id="KW-0472">Membrane</keyword>
<evidence type="ECO:0000313" key="2">
    <source>
        <dbReference type="Proteomes" id="UP000829291"/>
    </source>
</evidence>
<sequence>MLQCSNKSVASYCETWLIEGRTNQVSLYTMNFLVVVGGKMINIQYDTVLKVQLLFRREGNMSERNLTIFIWIFWIILRLCVDVECGNETGQNNTWREWNFSPPHRKCVNLKIDNQFSLAKPSLNNQCDYESKTSQPPSWLQHQRSTLFQDFPDFTGIDWKVSKPRENFKLTLLAKPHVKNKKECPCDPRKDFNLLQNMPNKKDSSLSIKKGVPANGTFIDIFTGCYYFVMTNREEKSWLWGPYFYNTTYPVRDPTVRCQFENVSNAVIETSRILPFNLIIPTTCIEMNLKLWEIDEEKFKKASDFSVTTSPASQICHVSMVANLTFGCEYNHTNLNLSWPMEHQNLTKGAWRVKVVWEGLKEGDVCYFLELSQTYKRSIPGCSNLLFNPTQWKNYATIGRLDLPCYKKLKEPGAGWNLDELRLIAVAVLLAAILLFWILKLFRIRCGRSHMGNDVPFNTINPLLNKEKAQQNFNNLQV</sequence>
<accession>A0ABM3FMV9</accession>
<evidence type="ECO:0000313" key="3">
    <source>
        <dbReference type="RefSeq" id="XP_046589356.1"/>
    </source>
</evidence>
<dbReference type="RefSeq" id="XP_046589356.1">
    <property type="nucleotide sequence ID" value="XM_046733400.1"/>
</dbReference>
<dbReference type="GeneID" id="107218980"/>
<keyword evidence="1" id="KW-0812">Transmembrane</keyword>